<keyword evidence="4" id="KW-0862">Zinc</keyword>
<evidence type="ECO:0000256" key="4">
    <source>
        <dbReference type="ARBA" id="ARBA00022833"/>
    </source>
</evidence>
<dbReference type="SUPFAM" id="SSF56281">
    <property type="entry name" value="Metallo-hydrolase/oxidoreductase"/>
    <property type="match status" value="1"/>
</dbReference>
<evidence type="ECO:0000313" key="6">
    <source>
        <dbReference type="EMBL" id="MBM9460349.1"/>
    </source>
</evidence>
<keyword evidence="2" id="KW-0479">Metal-binding</keyword>
<organism evidence="6 7">
    <name type="scientific">Nocardioides faecalis</name>
    <dbReference type="NCBI Taxonomy" id="2803858"/>
    <lineage>
        <taxon>Bacteria</taxon>
        <taxon>Bacillati</taxon>
        <taxon>Actinomycetota</taxon>
        <taxon>Actinomycetes</taxon>
        <taxon>Propionibacteriales</taxon>
        <taxon>Nocardioidaceae</taxon>
        <taxon>Nocardioides</taxon>
    </lineage>
</organism>
<dbReference type="InterPro" id="IPR001279">
    <property type="entry name" value="Metallo-B-lactamas"/>
</dbReference>
<dbReference type="Pfam" id="PF00753">
    <property type="entry name" value="Lactamase_B"/>
    <property type="match status" value="1"/>
</dbReference>
<dbReference type="GO" id="GO:0046872">
    <property type="term" value="F:metal ion binding"/>
    <property type="evidence" value="ECO:0007669"/>
    <property type="project" value="UniProtKB-KW"/>
</dbReference>
<reference evidence="6" key="1">
    <citation type="submission" date="2021-01" db="EMBL/GenBank/DDBJ databases">
        <title>Novel species in genus Nocardioides.</title>
        <authorList>
            <person name="Zhang G."/>
        </authorList>
    </citation>
    <scope>NUCLEOTIDE SEQUENCE</scope>
    <source>
        <strain evidence="6">Zg-536</strain>
    </source>
</reference>
<evidence type="ECO:0000256" key="3">
    <source>
        <dbReference type="ARBA" id="ARBA00022801"/>
    </source>
</evidence>
<dbReference type="PANTHER" id="PTHR42978">
    <property type="entry name" value="QUORUM-QUENCHING LACTONASE YTNP-RELATED-RELATED"/>
    <property type="match status" value="1"/>
</dbReference>
<keyword evidence="3" id="KW-0378">Hydrolase</keyword>
<dbReference type="RefSeq" id="WP_205291658.1">
    <property type="nucleotide sequence ID" value="NZ_CP074406.1"/>
</dbReference>
<comment type="caution">
    <text evidence="6">The sequence shown here is derived from an EMBL/GenBank/DDBJ whole genome shotgun (WGS) entry which is preliminary data.</text>
</comment>
<feature type="domain" description="Metallo-beta-lactamase" evidence="5">
    <location>
        <begin position="69"/>
        <end position="285"/>
    </location>
</feature>
<dbReference type="AlphaFoldDB" id="A0A938Y6Z9"/>
<accession>A0A938Y6Z9</accession>
<dbReference type="InterPro" id="IPR036866">
    <property type="entry name" value="RibonucZ/Hydroxyglut_hydro"/>
</dbReference>
<evidence type="ECO:0000313" key="7">
    <source>
        <dbReference type="Proteomes" id="UP000663791"/>
    </source>
</evidence>
<dbReference type="Proteomes" id="UP000663791">
    <property type="component" value="Unassembled WGS sequence"/>
</dbReference>
<keyword evidence="7" id="KW-1185">Reference proteome</keyword>
<sequence>MPPSPTPLEPSPRVWSAELSTLDLGGVSVTFLPDGVHHVEPTKHYPDAPDGVWDEHPEVINDEGLLVMSIGGFLVRTGTHDVLVDLGFGPRTLDMTALTDGRIRGDMIGGAMLDSLAQMGLQPADIDAVVLSHLHLDHVGWLVDPQAPGQPMFPHAHYYLSETELEHWVNETDPVEPVKGVRGAPSTEQLAVIQGAARTVEEQTEILPGIVVVPTPGHTRGHVSVLVTGSSARALVIGDALHCPVELQHHGMTYSHDQDPVAATASRELVHAILSEHDTYFAGGHFPGRVFGRLTEGDRSHAHGLHYVAD</sequence>
<dbReference type="Gene3D" id="3.60.15.10">
    <property type="entry name" value="Ribonuclease Z/Hydroxyacylglutathione hydrolase-like"/>
    <property type="match status" value="1"/>
</dbReference>
<evidence type="ECO:0000256" key="1">
    <source>
        <dbReference type="ARBA" id="ARBA00007749"/>
    </source>
</evidence>
<proteinExistence type="inferred from homology"/>
<dbReference type="GO" id="GO:0016787">
    <property type="term" value="F:hydrolase activity"/>
    <property type="evidence" value="ECO:0007669"/>
    <property type="project" value="UniProtKB-KW"/>
</dbReference>
<dbReference type="SMART" id="SM00849">
    <property type="entry name" value="Lactamase_B"/>
    <property type="match status" value="1"/>
</dbReference>
<gene>
    <name evidence="6" type="ORF">JK386_10580</name>
</gene>
<evidence type="ECO:0000256" key="2">
    <source>
        <dbReference type="ARBA" id="ARBA00022723"/>
    </source>
</evidence>
<dbReference type="PANTHER" id="PTHR42978:SF6">
    <property type="entry name" value="QUORUM-QUENCHING LACTONASE YTNP-RELATED"/>
    <property type="match status" value="1"/>
</dbReference>
<evidence type="ECO:0000259" key="5">
    <source>
        <dbReference type="SMART" id="SM00849"/>
    </source>
</evidence>
<dbReference type="EMBL" id="JAERTX010000008">
    <property type="protein sequence ID" value="MBM9460349.1"/>
    <property type="molecule type" value="Genomic_DNA"/>
</dbReference>
<name>A0A938Y6Z9_9ACTN</name>
<protein>
    <submittedName>
        <fullName evidence="6">MBL fold metallo-hydrolase</fullName>
    </submittedName>
</protein>
<dbReference type="InterPro" id="IPR051013">
    <property type="entry name" value="MBL_superfamily_lactonases"/>
</dbReference>
<comment type="similarity">
    <text evidence="1">Belongs to the metallo-beta-lactamase superfamily.</text>
</comment>